<dbReference type="OMA" id="FNMSTWI"/>
<dbReference type="GO" id="GO:0016020">
    <property type="term" value="C:membrane"/>
    <property type="evidence" value="ECO:0007669"/>
    <property type="project" value="UniProtKB-SubCell"/>
</dbReference>
<dbReference type="GeneID" id="88180841"/>
<keyword evidence="3 7" id="KW-0812">Transmembrane</keyword>
<dbReference type="EMBL" id="CP025760">
    <property type="protein sequence ID" value="KGB78801.1"/>
    <property type="molecule type" value="Genomic_DNA"/>
</dbReference>
<organism evidence="8 9">
    <name type="scientific">Cryptococcus deuterogattii (strain R265)</name>
    <name type="common">Cryptococcus gattii VGII (strain R265)</name>
    <dbReference type="NCBI Taxonomy" id="294750"/>
    <lineage>
        <taxon>Eukaryota</taxon>
        <taxon>Fungi</taxon>
        <taxon>Dikarya</taxon>
        <taxon>Basidiomycota</taxon>
        <taxon>Agaricomycotina</taxon>
        <taxon>Tremellomycetes</taxon>
        <taxon>Tremellales</taxon>
        <taxon>Cryptococcaceae</taxon>
        <taxon>Cryptococcus</taxon>
        <taxon>Cryptococcus gattii species complex</taxon>
    </lineage>
</organism>
<reference evidence="8 9" key="2">
    <citation type="journal article" date="2018" name="Proc. Natl. Acad. Sci.">
        <title>RNAi is a critical determinant of centromere evolution in closely related fungi.</title>
        <authorList>
            <person name="Yadav V."/>
            <person name="Sun S."/>
            <person name="Billmyre R.B."/>
            <person name="Thimmappa B.C."/>
            <person name="Shea T."/>
            <person name="Lintner R."/>
            <person name="Bakkeren G."/>
            <person name="Cuomo C.A."/>
            <person name="Heitman J."/>
            <person name="Sanyal K."/>
        </authorList>
    </citation>
    <scope>NUCLEOTIDE SEQUENCE [LARGE SCALE GENOMIC DNA]</scope>
    <source>
        <strain evidence="8 9">R265</strain>
    </source>
</reference>
<dbReference type="VEuPathDB" id="FungiDB:CNBG_4639"/>
<feature type="transmembrane region" description="Helical" evidence="7">
    <location>
        <begin position="191"/>
        <end position="210"/>
    </location>
</feature>
<feature type="compositionally biased region" description="Polar residues" evidence="6">
    <location>
        <begin position="111"/>
        <end position="125"/>
    </location>
</feature>
<reference evidence="8 9" key="1">
    <citation type="journal article" date="2011" name="MBio">
        <title>Genome variation in Cryptococcus gattii, an emerging pathogen of immunocompetent hosts.</title>
        <authorList>
            <person name="D'Souza C.A."/>
            <person name="Kronstad J.W."/>
            <person name="Taylor G."/>
            <person name="Warren R."/>
            <person name="Yuen M."/>
            <person name="Hu G."/>
            <person name="Jung W.H."/>
            <person name="Sham A."/>
            <person name="Kidd S.E."/>
            <person name="Tangen K."/>
            <person name="Lee N."/>
            <person name="Zeilmaker T."/>
            <person name="Sawkins J."/>
            <person name="McVicker G."/>
            <person name="Shah S."/>
            <person name="Gnerre S."/>
            <person name="Griggs A."/>
            <person name="Zeng Q."/>
            <person name="Bartlett K."/>
            <person name="Li W."/>
            <person name="Wang X."/>
            <person name="Heitman J."/>
            <person name="Stajich J.E."/>
            <person name="Fraser J.A."/>
            <person name="Meyer W."/>
            <person name="Carter D."/>
            <person name="Schein J."/>
            <person name="Krzywinski M."/>
            <person name="Kwon-Chung K.J."/>
            <person name="Varma A."/>
            <person name="Wang J."/>
            <person name="Brunham R."/>
            <person name="Fyfe M."/>
            <person name="Ouellette B.F."/>
            <person name="Siddiqui A."/>
            <person name="Marra M."/>
            <person name="Jones S."/>
            <person name="Holt R."/>
            <person name="Birren B.W."/>
            <person name="Galagan J.E."/>
            <person name="Cuomo C.A."/>
        </authorList>
    </citation>
    <scope>NUCLEOTIDE SEQUENCE [LARGE SCALE GENOMIC DNA]</scope>
    <source>
        <strain evidence="8 9">R265</strain>
    </source>
</reference>
<dbReference type="RefSeq" id="XP_062884521.1">
    <property type="nucleotide sequence ID" value="XM_063028566.1"/>
</dbReference>
<evidence type="ECO:0000256" key="2">
    <source>
        <dbReference type="ARBA" id="ARBA00006325"/>
    </source>
</evidence>
<dbReference type="Pfam" id="PF10190">
    <property type="entry name" value="Tmemb_170"/>
    <property type="match status" value="1"/>
</dbReference>
<dbReference type="OrthoDB" id="2131401at2759"/>
<evidence type="ECO:0000313" key="8">
    <source>
        <dbReference type="EMBL" id="KGB78801.1"/>
    </source>
</evidence>
<evidence type="ECO:0000256" key="6">
    <source>
        <dbReference type="SAM" id="MobiDB-lite"/>
    </source>
</evidence>
<sequence length="214" mass="23281">MGNGLSSALDPTHGKGVISVPDGYTTPPWPSLYLPTLDSTVEQQGIFLYEAEAIWRFTLYWTLLLICSLFLICALMASFTLLLSLTVFREPDPPPLVSKSDDLKSNETRPSRTTSPNTGASATPFSTPLVQLHRPFERPKRKRPPIWPVLLLPVIVTAAVGVVSVISSTIVGFALAAIYSAGGFSMSTWVPFLWALIQALVLVISSYSTLTTIL</sequence>
<dbReference type="KEGG" id="cdeu:CNBG_4639"/>
<evidence type="ECO:0000256" key="7">
    <source>
        <dbReference type="SAM" id="Phobius"/>
    </source>
</evidence>
<proteinExistence type="inferred from homology"/>
<dbReference type="PANTHER" id="PTHR22779">
    <property type="entry name" value="SD17342P"/>
    <property type="match status" value="1"/>
</dbReference>
<dbReference type="AlphaFoldDB" id="A0A095DD63"/>
<name>A0A095DD63_CRYD2</name>
<dbReference type="HOGENOM" id="CLU_071343_1_0_1"/>
<evidence type="ECO:0008006" key="10">
    <source>
        <dbReference type="Google" id="ProtNLM"/>
    </source>
</evidence>
<dbReference type="STRING" id="294750.A0A095DD63"/>
<comment type="similarity">
    <text evidence="2">Belongs to the TMEM170 family.</text>
</comment>
<keyword evidence="4 7" id="KW-1133">Transmembrane helix</keyword>
<dbReference type="InterPro" id="IPR019334">
    <property type="entry name" value="TMEM170A/B/YPR153W-like"/>
</dbReference>
<comment type="subcellular location">
    <subcellularLocation>
        <location evidence="1">Membrane</location>
        <topology evidence="1">Multi-pass membrane protein</topology>
    </subcellularLocation>
</comment>
<feature type="region of interest" description="Disordered" evidence="6">
    <location>
        <begin position="97"/>
        <end position="125"/>
    </location>
</feature>
<evidence type="ECO:0000256" key="1">
    <source>
        <dbReference type="ARBA" id="ARBA00004141"/>
    </source>
</evidence>
<evidence type="ECO:0000256" key="5">
    <source>
        <dbReference type="ARBA" id="ARBA00023136"/>
    </source>
</evidence>
<gene>
    <name evidence="8" type="ORF">CNBG_4639</name>
</gene>
<feature type="compositionally biased region" description="Basic and acidic residues" evidence="6">
    <location>
        <begin position="99"/>
        <end position="110"/>
    </location>
</feature>
<accession>A0A095DD63</accession>
<keyword evidence="5 7" id="KW-0472">Membrane</keyword>
<protein>
    <recommendedName>
        <fullName evidence="10">Integral membrane protein</fullName>
    </recommendedName>
</protein>
<feature type="transmembrane region" description="Helical" evidence="7">
    <location>
        <begin position="146"/>
        <end position="179"/>
    </location>
</feature>
<feature type="transmembrane region" description="Helical" evidence="7">
    <location>
        <begin position="59"/>
        <end position="83"/>
    </location>
</feature>
<keyword evidence="9" id="KW-1185">Reference proteome</keyword>
<dbReference type="PANTHER" id="PTHR22779:SF6">
    <property type="entry name" value="SD17342P"/>
    <property type="match status" value="1"/>
</dbReference>
<evidence type="ECO:0000256" key="4">
    <source>
        <dbReference type="ARBA" id="ARBA00022989"/>
    </source>
</evidence>
<evidence type="ECO:0000256" key="3">
    <source>
        <dbReference type="ARBA" id="ARBA00022692"/>
    </source>
</evidence>
<evidence type="ECO:0000313" key="9">
    <source>
        <dbReference type="Proteomes" id="UP000029445"/>
    </source>
</evidence>
<dbReference type="Proteomes" id="UP000029445">
    <property type="component" value="Chromosome 2"/>
</dbReference>